<feature type="transmembrane region" description="Helical" evidence="7">
    <location>
        <begin position="173"/>
        <end position="194"/>
    </location>
</feature>
<evidence type="ECO:0000313" key="8">
    <source>
        <dbReference type="EMBL" id="GAA4341882.1"/>
    </source>
</evidence>
<evidence type="ECO:0000256" key="3">
    <source>
        <dbReference type="ARBA" id="ARBA00022475"/>
    </source>
</evidence>
<comment type="caution">
    <text evidence="8">The sequence shown here is derived from an EMBL/GenBank/DDBJ whole genome shotgun (WGS) entry which is preliminary data.</text>
</comment>
<feature type="transmembrane region" description="Helical" evidence="7">
    <location>
        <begin position="78"/>
        <end position="101"/>
    </location>
</feature>
<evidence type="ECO:0000256" key="2">
    <source>
        <dbReference type="ARBA" id="ARBA00022448"/>
    </source>
</evidence>
<feature type="transmembrane region" description="Helical" evidence="7">
    <location>
        <begin position="287"/>
        <end position="307"/>
    </location>
</feature>
<dbReference type="InterPro" id="IPR004776">
    <property type="entry name" value="Mem_transp_PIN-like"/>
</dbReference>
<keyword evidence="9" id="KW-1185">Reference proteome</keyword>
<feature type="transmembrane region" description="Helical" evidence="7">
    <location>
        <begin position="200"/>
        <end position="220"/>
    </location>
</feature>
<comment type="subcellular location">
    <subcellularLocation>
        <location evidence="1">Membrane</location>
        <topology evidence="1">Multi-pass membrane protein</topology>
    </subcellularLocation>
</comment>
<reference evidence="9" key="1">
    <citation type="journal article" date="2019" name="Int. J. Syst. Evol. Microbiol.">
        <title>The Global Catalogue of Microorganisms (GCM) 10K type strain sequencing project: providing services to taxonomists for standard genome sequencing and annotation.</title>
        <authorList>
            <consortium name="The Broad Institute Genomics Platform"/>
            <consortium name="The Broad Institute Genome Sequencing Center for Infectious Disease"/>
            <person name="Wu L."/>
            <person name="Ma J."/>
        </authorList>
    </citation>
    <scope>NUCLEOTIDE SEQUENCE [LARGE SCALE GENOMIC DNA]</scope>
    <source>
        <strain evidence="9">JCM 17666</strain>
    </source>
</reference>
<feature type="transmembrane region" description="Helical" evidence="7">
    <location>
        <begin position="232"/>
        <end position="251"/>
    </location>
</feature>
<keyword evidence="4 7" id="KW-0812">Transmembrane</keyword>
<keyword evidence="5 7" id="KW-1133">Transmembrane helix</keyword>
<dbReference type="PANTHER" id="PTHR36838">
    <property type="entry name" value="AUXIN EFFLUX CARRIER FAMILY PROTEIN"/>
    <property type="match status" value="1"/>
</dbReference>
<sequence length="312" mass="32296">MLRVFDFPARYLGMGLLIPYVSILGLLAPPVTVIAIGAAWAKKGLEFPAHFLSLLVTTVATPALIFHILVTTPLSNHVIAVIAAASVLALGLTMAAGAAALKLARLPVRKLLPTVTFPNAGNLGLPVSHMAFGDAGLSTAVAFFAICTFLQHTVGVRTLPATHGMPPAWRSPVLLSALLAVACRLSDFVPPQWILDTTDLVGSMTVPLMLLSLGHALALIPSDGLRAGAKISAMRLAIGLAAGYAASRVALPADVAGALTLQMAMPCAVVSYIYARRYTDVADVSAGAVLVSTLAFLLLAPLLLWLLGSTPG</sequence>
<evidence type="ECO:0000256" key="6">
    <source>
        <dbReference type="ARBA" id="ARBA00023136"/>
    </source>
</evidence>
<keyword evidence="3" id="KW-1003">Cell membrane</keyword>
<feature type="transmembrane region" description="Helical" evidence="7">
    <location>
        <begin position="20"/>
        <end position="40"/>
    </location>
</feature>
<evidence type="ECO:0000256" key="1">
    <source>
        <dbReference type="ARBA" id="ARBA00004141"/>
    </source>
</evidence>
<dbReference type="PANTHER" id="PTHR36838:SF1">
    <property type="entry name" value="SLR1864 PROTEIN"/>
    <property type="match status" value="1"/>
</dbReference>
<evidence type="ECO:0000313" key="9">
    <source>
        <dbReference type="Proteomes" id="UP001501671"/>
    </source>
</evidence>
<name>A0ABP8HNK0_9BURK</name>
<proteinExistence type="predicted"/>
<accession>A0ABP8HNK0</accession>
<protein>
    <submittedName>
        <fullName evidence="8">AEC family transporter</fullName>
    </submittedName>
</protein>
<feature type="transmembrane region" description="Helical" evidence="7">
    <location>
        <begin position="257"/>
        <end position="275"/>
    </location>
</feature>
<dbReference type="Pfam" id="PF03547">
    <property type="entry name" value="Mem_trans"/>
    <property type="match status" value="2"/>
</dbReference>
<feature type="transmembrane region" description="Helical" evidence="7">
    <location>
        <begin position="52"/>
        <end position="72"/>
    </location>
</feature>
<evidence type="ECO:0000256" key="5">
    <source>
        <dbReference type="ARBA" id="ARBA00022989"/>
    </source>
</evidence>
<evidence type="ECO:0000256" key="7">
    <source>
        <dbReference type="SAM" id="Phobius"/>
    </source>
</evidence>
<gene>
    <name evidence="8" type="ORF">GCM10023144_43110</name>
</gene>
<dbReference type="Proteomes" id="UP001501671">
    <property type="component" value="Unassembled WGS sequence"/>
</dbReference>
<evidence type="ECO:0000256" key="4">
    <source>
        <dbReference type="ARBA" id="ARBA00022692"/>
    </source>
</evidence>
<keyword evidence="2" id="KW-0813">Transport</keyword>
<organism evidence="8 9">
    <name type="scientific">Pigmentiphaga soli</name>
    <dbReference type="NCBI Taxonomy" id="1007095"/>
    <lineage>
        <taxon>Bacteria</taxon>
        <taxon>Pseudomonadati</taxon>
        <taxon>Pseudomonadota</taxon>
        <taxon>Betaproteobacteria</taxon>
        <taxon>Burkholderiales</taxon>
        <taxon>Alcaligenaceae</taxon>
        <taxon>Pigmentiphaga</taxon>
    </lineage>
</organism>
<keyword evidence="6 7" id="KW-0472">Membrane</keyword>
<dbReference type="EMBL" id="BAABFO010000031">
    <property type="protein sequence ID" value="GAA4341882.1"/>
    <property type="molecule type" value="Genomic_DNA"/>
</dbReference>